<accession>A0A559LP04</accession>
<evidence type="ECO:0000256" key="6">
    <source>
        <dbReference type="ARBA" id="ARBA00023136"/>
    </source>
</evidence>
<dbReference type="AlphaFoldDB" id="A0A559LP04"/>
<feature type="transmembrane region" description="Helical" evidence="7">
    <location>
        <begin position="287"/>
        <end position="304"/>
    </location>
</feature>
<evidence type="ECO:0000313" key="8">
    <source>
        <dbReference type="EMBL" id="TVY76626.1"/>
    </source>
</evidence>
<gene>
    <name evidence="8" type="ORF">Focb16_v007411</name>
</gene>
<comment type="similarity">
    <text evidence="2">Belongs to the major facilitator superfamily.</text>
</comment>
<keyword evidence="5 7" id="KW-1133">Transmembrane helix</keyword>
<evidence type="ECO:0000256" key="7">
    <source>
        <dbReference type="SAM" id="Phobius"/>
    </source>
</evidence>
<reference evidence="8 9" key="1">
    <citation type="journal article" date="2019" name="Microbiol. Resour. Announc.">
        <title>High-quality draft genome sequence of Fusarium oxysporum f. sp. cubense strain 160527, a causal agent of Panama disease.</title>
        <authorList>
            <person name="Asai S."/>
            <person name="Ayukawa Y."/>
            <person name="Gan P."/>
            <person name="Masuda S."/>
            <person name="Komatsu K."/>
            <person name="Shirasu K."/>
            <person name="Arie T."/>
        </authorList>
    </citation>
    <scope>NUCLEOTIDE SEQUENCE [LARGE SCALE GENOMIC DNA]</scope>
    <source>
        <strain evidence="8 9">160527</strain>
    </source>
</reference>
<keyword evidence="3" id="KW-0813">Transport</keyword>
<dbReference type="InterPro" id="IPR051788">
    <property type="entry name" value="MFS_Transporter"/>
</dbReference>
<dbReference type="GO" id="GO:0016020">
    <property type="term" value="C:membrane"/>
    <property type="evidence" value="ECO:0007669"/>
    <property type="project" value="TreeGrafter"/>
</dbReference>
<keyword evidence="6 7" id="KW-0472">Membrane</keyword>
<feature type="transmembrane region" description="Helical" evidence="7">
    <location>
        <begin position="254"/>
        <end position="275"/>
    </location>
</feature>
<keyword evidence="4 7" id="KW-0812">Transmembrane</keyword>
<evidence type="ECO:0000256" key="2">
    <source>
        <dbReference type="ARBA" id="ARBA00008335"/>
    </source>
</evidence>
<dbReference type="Proteomes" id="UP000320707">
    <property type="component" value="Unassembled WGS sequence"/>
</dbReference>
<evidence type="ECO:0000256" key="4">
    <source>
        <dbReference type="ARBA" id="ARBA00022692"/>
    </source>
</evidence>
<evidence type="ECO:0000256" key="5">
    <source>
        <dbReference type="ARBA" id="ARBA00022989"/>
    </source>
</evidence>
<comment type="caution">
    <text evidence="8">The sequence shown here is derived from an EMBL/GenBank/DDBJ whole genome shotgun (WGS) entry which is preliminary data.</text>
</comment>
<comment type="subcellular location">
    <subcellularLocation>
        <location evidence="1">Endomembrane system</location>
        <topology evidence="1">Multi-pass membrane protein</topology>
    </subcellularLocation>
</comment>
<sequence length="332" mass="35933">MNELANKLLCYTSSSTSSTQPSPTHHFILRQSSQDSDTTNVSPIDQPQDGLAVYTIQTSKKTIILYRGEPNPQQVVGECKAAFMGLSMHLSLRGSQFSIRNSTTGTKFIVESPSYGRLVWKGDSLLGSGLSLYKTSGEKVATIKSGGILNYREKQLLLFVPCDVYYVEMLRGNRLLGRDDHRTALFILDYGQIGKFLGHVPVYRGGNRLGAGVLVGAKPGCECSGSSTNWSYNGPMYPVAIVLIPKVTPRSLHVGTIGFAASFGGSYGAILPFAVGAIAQGKGVQTLQPIVLAISVVLGCYCPASRWRSIRQKVMIALVRVANLECWNDMKG</sequence>
<dbReference type="EMBL" id="SRMI01000002">
    <property type="protein sequence ID" value="TVY76626.1"/>
    <property type="molecule type" value="Genomic_DNA"/>
</dbReference>
<evidence type="ECO:0000313" key="9">
    <source>
        <dbReference type="Proteomes" id="UP000320707"/>
    </source>
</evidence>
<dbReference type="GO" id="GO:0012505">
    <property type="term" value="C:endomembrane system"/>
    <property type="evidence" value="ECO:0007669"/>
    <property type="project" value="UniProtKB-SubCell"/>
</dbReference>
<evidence type="ECO:0000256" key="3">
    <source>
        <dbReference type="ARBA" id="ARBA00022448"/>
    </source>
</evidence>
<dbReference type="PANTHER" id="PTHR23514">
    <property type="entry name" value="BYPASS OF STOP CODON PROTEIN 6"/>
    <property type="match status" value="1"/>
</dbReference>
<dbReference type="PANTHER" id="PTHR23514:SF3">
    <property type="entry name" value="BYPASS OF STOP CODON PROTEIN 6"/>
    <property type="match status" value="1"/>
</dbReference>
<evidence type="ECO:0000256" key="1">
    <source>
        <dbReference type="ARBA" id="ARBA00004127"/>
    </source>
</evidence>
<protein>
    <submittedName>
        <fullName evidence="8">Uncharacterized protein</fullName>
    </submittedName>
</protein>
<organism evidence="8 9">
    <name type="scientific">Fusarium oxysporum f. sp. cubense</name>
    <dbReference type="NCBI Taxonomy" id="61366"/>
    <lineage>
        <taxon>Eukaryota</taxon>
        <taxon>Fungi</taxon>
        <taxon>Dikarya</taxon>
        <taxon>Ascomycota</taxon>
        <taxon>Pezizomycotina</taxon>
        <taxon>Sordariomycetes</taxon>
        <taxon>Hypocreomycetidae</taxon>
        <taxon>Hypocreales</taxon>
        <taxon>Nectriaceae</taxon>
        <taxon>Fusarium</taxon>
        <taxon>Fusarium oxysporum species complex</taxon>
    </lineage>
</organism>
<name>A0A559LP04_FUSOC</name>
<proteinExistence type="inferred from homology"/>